<dbReference type="Proteomes" id="UP000027936">
    <property type="component" value="Unassembled WGS sequence"/>
</dbReference>
<comment type="caution">
    <text evidence="2">The sequence shown here is derived from an EMBL/GenBank/DDBJ whole genome shotgun (WGS) entry which is preliminary data.</text>
</comment>
<dbReference type="RefSeq" id="WP_003333090.1">
    <property type="nucleotide sequence ID" value="NZ_JJRY01000009.1"/>
</dbReference>
<dbReference type="AlphaFoldDB" id="A0A072NLQ4"/>
<dbReference type="EMBL" id="JJRY01000009">
    <property type="protein sequence ID" value="KEF38172.1"/>
    <property type="molecule type" value="Genomic_DNA"/>
</dbReference>
<dbReference type="GeneID" id="89467630"/>
<dbReference type="OrthoDB" id="2678531at2"/>
<sequence length="152" mass="17717">MQIIRKAKHDDINRIEQLVGQAGLQTHGIEQNVDNFLIMEKETHSLSTNGDDQSLVAVVGFEFQQQNGLLRSFVINEKSDQLSILEIMRAVIDYSKKNSLRKLFLCTRHQRSVKLFHMLGFQLADETPVEMLDFEHYQNINNEQPVIMYYTF</sequence>
<evidence type="ECO:0000259" key="1">
    <source>
        <dbReference type="PROSITE" id="PS51186"/>
    </source>
</evidence>
<protein>
    <recommendedName>
        <fullName evidence="1">N-acetyltransferase domain-containing protein</fullName>
    </recommendedName>
</protein>
<accession>A0A072NLQ4</accession>
<dbReference type="GO" id="GO:0016747">
    <property type="term" value="F:acyltransferase activity, transferring groups other than amino-acyl groups"/>
    <property type="evidence" value="ECO:0007669"/>
    <property type="project" value="InterPro"/>
</dbReference>
<dbReference type="PROSITE" id="PS51186">
    <property type="entry name" value="GNAT"/>
    <property type="match status" value="1"/>
</dbReference>
<reference evidence="2 3" key="1">
    <citation type="submission" date="2014-04" db="EMBL/GenBank/DDBJ databases">
        <title>Draft genome sequence of Bacillus azotoformans MEV2011, a (co-) denitrifying strain unable to grow in the presence of oxygen.</title>
        <authorList>
            <person name="Nielsen M."/>
            <person name="Schreiber L."/>
            <person name="Finster K."/>
            <person name="Schramm A."/>
        </authorList>
    </citation>
    <scope>NUCLEOTIDE SEQUENCE [LARGE SCALE GENOMIC DNA]</scope>
    <source>
        <strain evidence="2 3">MEV2011</strain>
    </source>
</reference>
<dbReference type="Gene3D" id="3.40.630.30">
    <property type="match status" value="1"/>
</dbReference>
<organism evidence="2 3">
    <name type="scientific">Schinkia azotoformans MEV2011</name>
    <dbReference type="NCBI Taxonomy" id="1348973"/>
    <lineage>
        <taxon>Bacteria</taxon>
        <taxon>Bacillati</taxon>
        <taxon>Bacillota</taxon>
        <taxon>Bacilli</taxon>
        <taxon>Bacillales</taxon>
        <taxon>Bacillaceae</taxon>
        <taxon>Calidifontibacillus/Schinkia group</taxon>
        <taxon>Schinkia</taxon>
    </lineage>
</organism>
<evidence type="ECO:0000313" key="3">
    <source>
        <dbReference type="Proteomes" id="UP000027936"/>
    </source>
</evidence>
<name>A0A072NLQ4_SCHAZ</name>
<proteinExistence type="predicted"/>
<feature type="domain" description="N-acetyltransferase" evidence="1">
    <location>
        <begin position="2"/>
        <end position="152"/>
    </location>
</feature>
<dbReference type="SUPFAM" id="SSF55729">
    <property type="entry name" value="Acyl-CoA N-acyltransferases (Nat)"/>
    <property type="match status" value="1"/>
</dbReference>
<evidence type="ECO:0000313" key="2">
    <source>
        <dbReference type="EMBL" id="KEF38172.1"/>
    </source>
</evidence>
<dbReference type="InterPro" id="IPR016181">
    <property type="entry name" value="Acyl_CoA_acyltransferase"/>
</dbReference>
<gene>
    <name evidence="2" type="ORF">M670_02591</name>
</gene>
<dbReference type="InterPro" id="IPR000182">
    <property type="entry name" value="GNAT_dom"/>
</dbReference>
<dbReference type="PATRIC" id="fig|1348973.3.peg.2509"/>